<comment type="caution">
    <text evidence="1">The sequence shown here is derived from an EMBL/GenBank/DDBJ whole genome shotgun (WGS) entry which is preliminary data.</text>
</comment>
<gene>
    <name evidence="1" type="ORF">GCM10022281_20380</name>
</gene>
<dbReference type="RefSeq" id="WP_344696973.1">
    <property type="nucleotide sequence ID" value="NZ_BAABBR010000001.1"/>
</dbReference>
<evidence type="ECO:0000313" key="2">
    <source>
        <dbReference type="Proteomes" id="UP001424459"/>
    </source>
</evidence>
<name>A0ABP7UB08_9SPHN</name>
<keyword evidence="2" id="KW-1185">Reference proteome</keyword>
<accession>A0ABP7UB08</accession>
<evidence type="ECO:0000313" key="1">
    <source>
        <dbReference type="EMBL" id="GAA4039420.1"/>
    </source>
</evidence>
<sequence>MHEDNRIYFARRAVEEQTRAEQASNPLVADIHRRLQRVYVERASVGEREASAEPSGPVRP</sequence>
<reference evidence="2" key="1">
    <citation type="journal article" date="2019" name="Int. J. Syst. Evol. Microbiol.">
        <title>The Global Catalogue of Microorganisms (GCM) 10K type strain sequencing project: providing services to taxonomists for standard genome sequencing and annotation.</title>
        <authorList>
            <consortium name="The Broad Institute Genomics Platform"/>
            <consortium name="The Broad Institute Genome Sequencing Center for Infectious Disease"/>
            <person name="Wu L."/>
            <person name="Ma J."/>
        </authorList>
    </citation>
    <scope>NUCLEOTIDE SEQUENCE [LARGE SCALE GENOMIC DNA]</scope>
    <source>
        <strain evidence="2">JCM 17564</strain>
    </source>
</reference>
<organism evidence="1 2">
    <name type="scientific">Sphingomonas rosea</name>
    <dbReference type="NCBI Taxonomy" id="335605"/>
    <lineage>
        <taxon>Bacteria</taxon>
        <taxon>Pseudomonadati</taxon>
        <taxon>Pseudomonadota</taxon>
        <taxon>Alphaproteobacteria</taxon>
        <taxon>Sphingomonadales</taxon>
        <taxon>Sphingomonadaceae</taxon>
        <taxon>Sphingomonas</taxon>
    </lineage>
</organism>
<protein>
    <submittedName>
        <fullName evidence="1">Uncharacterized protein</fullName>
    </submittedName>
</protein>
<dbReference type="EMBL" id="BAABBR010000001">
    <property type="protein sequence ID" value="GAA4039420.1"/>
    <property type="molecule type" value="Genomic_DNA"/>
</dbReference>
<proteinExistence type="predicted"/>
<dbReference type="Proteomes" id="UP001424459">
    <property type="component" value="Unassembled WGS sequence"/>
</dbReference>